<organism evidence="2 3">
    <name type="scientific">Prorocentrum cordatum</name>
    <dbReference type="NCBI Taxonomy" id="2364126"/>
    <lineage>
        <taxon>Eukaryota</taxon>
        <taxon>Sar</taxon>
        <taxon>Alveolata</taxon>
        <taxon>Dinophyceae</taxon>
        <taxon>Prorocentrales</taxon>
        <taxon>Prorocentraceae</taxon>
        <taxon>Prorocentrum</taxon>
    </lineage>
</organism>
<comment type="caution">
    <text evidence="2">The sequence shown here is derived from an EMBL/GenBank/DDBJ whole genome shotgun (WGS) entry which is preliminary data.</text>
</comment>
<evidence type="ECO:0000256" key="1">
    <source>
        <dbReference type="SAM" id="MobiDB-lite"/>
    </source>
</evidence>
<evidence type="ECO:0000313" key="2">
    <source>
        <dbReference type="EMBL" id="CAK0825119.1"/>
    </source>
</evidence>
<reference evidence="2" key="1">
    <citation type="submission" date="2023-10" db="EMBL/GenBank/DDBJ databases">
        <authorList>
            <person name="Chen Y."/>
            <person name="Shah S."/>
            <person name="Dougan E. K."/>
            <person name="Thang M."/>
            <person name="Chan C."/>
        </authorList>
    </citation>
    <scope>NUCLEOTIDE SEQUENCE [LARGE SCALE GENOMIC DNA]</scope>
</reference>
<evidence type="ECO:0008006" key="4">
    <source>
        <dbReference type="Google" id="ProtNLM"/>
    </source>
</evidence>
<keyword evidence="3" id="KW-1185">Reference proteome</keyword>
<proteinExistence type="predicted"/>
<feature type="region of interest" description="Disordered" evidence="1">
    <location>
        <begin position="402"/>
        <end position="421"/>
    </location>
</feature>
<accession>A0ABN9S4A6</accession>
<dbReference type="EMBL" id="CAUYUJ010008846">
    <property type="protein sequence ID" value="CAK0825119.1"/>
    <property type="molecule type" value="Genomic_DNA"/>
</dbReference>
<sequence>GGAEDSSNKAHILFGSITEWGPQAANFFRAVGYQCRIIAIAETRMGVEGPSELRGKLAMDGWKPAATPALPTHKSDKCTGGGEWILARRRAAATTLEGYRGHYLKTNKRQPFAGFAPAFLRTKGGSVVVVAAYIRPGLRDKGANRDIRMSISTFVDRLAGPSIILGDWNYEPPWWTDKPRLTCWNGTVVTDPSCTAARDKGKGSACDDAIVRSDIATHIAAQAAFDAPWKTHCGIQVTIQAAEPWSDKAIEALRTRAGRLQFDALQVTNYTAAGGDAPLVFPSTDWDMAVGIVDACPKFEGHPAGAKEGWCHIFHAYAPRTAKHANAAYAHWVAAMEIAFLETHNAPSEETGYKTARQIMKATPGRTYLKDPEAGWWQHFSTLLIRYTGQLRKGTQAKLNQLDSNDSHQDHSGSQVDPMEVDERMRQAASLDFCDEGGLHHFCAATERWANSAMARAAGRARKRYLDGAKRAWKEPPGKLHRIAVGPSPPKFEAKLNGVTVGDPYTVMNRAADVWRQIWTTSSARDEKQIIQAYLE</sequence>
<protein>
    <recommendedName>
        <fullName evidence="4">Endonuclease/exonuclease/phosphatase domain-containing protein</fullName>
    </recommendedName>
</protein>
<feature type="non-terminal residue" evidence="2">
    <location>
        <position position="536"/>
    </location>
</feature>
<dbReference type="InterPro" id="IPR036691">
    <property type="entry name" value="Endo/exonu/phosph_ase_sf"/>
</dbReference>
<feature type="non-terminal residue" evidence="2">
    <location>
        <position position="1"/>
    </location>
</feature>
<dbReference type="Proteomes" id="UP001189429">
    <property type="component" value="Unassembled WGS sequence"/>
</dbReference>
<dbReference type="SUPFAM" id="SSF56219">
    <property type="entry name" value="DNase I-like"/>
    <property type="match status" value="1"/>
</dbReference>
<evidence type="ECO:0000313" key="3">
    <source>
        <dbReference type="Proteomes" id="UP001189429"/>
    </source>
</evidence>
<name>A0ABN9S4A6_9DINO</name>
<gene>
    <name evidence="2" type="ORF">PCOR1329_LOCUS25323</name>
</gene>